<evidence type="ECO:0000313" key="8">
    <source>
        <dbReference type="Proteomes" id="UP000186406"/>
    </source>
</evidence>
<comment type="subcellular location">
    <subcellularLocation>
        <location evidence="1">Cell membrane</location>
        <topology evidence="1">Multi-pass membrane protein</topology>
    </subcellularLocation>
</comment>
<keyword evidence="5 6" id="KW-0472">Membrane</keyword>
<dbReference type="Proteomes" id="UP000186406">
    <property type="component" value="Unassembled WGS sequence"/>
</dbReference>
<name>A0A1M7ZFD8_9HYPH</name>
<evidence type="ECO:0000256" key="4">
    <source>
        <dbReference type="ARBA" id="ARBA00022989"/>
    </source>
</evidence>
<protein>
    <submittedName>
        <fullName evidence="7">Threonine/homoserine/homoserine lactone efflux protein</fullName>
    </submittedName>
</protein>
<dbReference type="PANTHER" id="PTHR30086:SF20">
    <property type="entry name" value="ARGININE EXPORTER PROTEIN ARGO-RELATED"/>
    <property type="match status" value="1"/>
</dbReference>
<dbReference type="EMBL" id="FRXO01000002">
    <property type="protein sequence ID" value="SHO63631.1"/>
    <property type="molecule type" value="Genomic_DNA"/>
</dbReference>
<reference evidence="7 8" key="1">
    <citation type="submission" date="2016-12" db="EMBL/GenBank/DDBJ databases">
        <authorList>
            <person name="Song W.-J."/>
            <person name="Kurnit D.M."/>
        </authorList>
    </citation>
    <scope>NUCLEOTIDE SEQUENCE [LARGE SCALE GENOMIC DNA]</scope>
    <source>
        <strain evidence="7 8">DSM 19599</strain>
    </source>
</reference>
<evidence type="ECO:0000256" key="3">
    <source>
        <dbReference type="ARBA" id="ARBA00022692"/>
    </source>
</evidence>
<sequence length="222" mass="22828">MAIATAGLTIAGLDPMIAASAALAGFAYGITPGPGVLAVFGIGADRGRSAGARFLGGHIAGDILWYTLALVSIIGASSIGDLVFQVLGLLSGAYLIWLGLSAIRHASRTGEAAPEAGGLAVRRPLMHGIVFGITNPKAYPVAAAMFTALLAGKAASLHWSSLPALVVMAGLGSLAAYAVLVFAVGLPFSRRFYRRHEPWIVRICGAIFIAFGVKSIADSLRR</sequence>
<feature type="transmembrane region" description="Helical" evidence="6">
    <location>
        <begin position="54"/>
        <end position="76"/>
    </location>
</feature>
<keyword evidence="3 6" id="KW-0812">Transmembrane</keyword>
<keyword evidence="2" id="KW-1003">Cell membrane</keyword>
<gene>
    <name evidence="7" type="ORF">SAMN02745172_01498</name>
</gene>
<dbReference type="Pfam" id="PF01810">
    <property type="entry name" value="LysE"/>
    <property type="match status" value="1"/>
</dbReference>
<dbReference type="GO" id="GO:0015171">
    <property type="term" value="F:amino acid transmembrane transporter activity"/>
    <property type="evidence" value="ECO:0007669"/>
    <property type="project" value="TreeGrafter"/>
</dbReference>
<dbReference type="RefSeq" id="WP_244530799.1">
    <property type="nucleotide sequence ID" value="NZ_FRXO01000002.1"/>
</dbReference>
<evidence type="ECO:0000256" key="6">
    <source>
        <dbReference type="SAM" id="Phobius"/>
    </source>
</evidence>
<feature type="transmembrane region" description="Helical" evidence="6">
    <location>
        <begin position="138"/>
        <end position="159"/>
    </location>
</feature>
<feature type="transmembrane region" description="Helical" evidence="6">
    <location>
        <begin position="17"/>
        <end position="42"/>
    </location>
</feature>
<feature type="transmembrane region" description="Helical" evidence="6">
    <location>
        <begin position="199"/>
        <end position="217"/>
    </location>
</feature>
<evidence type="ECO:0000256" key="2">
    <source>
        <dbReference type="ARBA" id="ARBA00022475"/>
    </source>
</evidence>
<evidence type="ECO:0000256" key="1">
    <source>
        <dbReference type="ARBA" id="ARBA00004651"/>
    </source>
</evidence>
<dbReference type="GO" id="GO:0005886">
    <property type="term" value="C:plasma membrane"/>
    <property type="evidence" value="ECO:0007669"/>
    <property type="project" value="UniProtKB-SubCell"/>
</dbReference>
<proteinExistence type="predicted"/>
<dbReference type="InterPro" id="IPR001123">
    <property type="entry name" value="LeuE-type"/>
</dbReference>
<keyword evidence="8" id="KW-1185">Reference proteome</keyword>
<accession>A0A1M7ZFD8</accession>
<evidence type="ECO:0000256" key="5">
    <source>
        <dbReference type="ARBA" id="ARBA00023136"/>
    </source>
</evidence>
<dbReference type="AlphaFoldDB" id="A0A1M7ZFD8"/>
<keyword evidence="4 6" id="KW-1133">Transmembrane helix</keyword>
<evidence type="ECO:0000313" key="7">
    <source>
        <dbReference type="EMBL" id="SHO63631.1"/>
    </source>
</evidence>
<organism evidence="7 8">
    <name type="scientific">Pseudoxanthobacter soli DSM 19599</name>
    <dbReference type="NCBI Taxonomy" id="1123029"/>
    <lineage>
        <taxon>Bacteria</taxon>
        <taxon>Pseudomonadati</taxon>
        <taxon>Pseudomonadota</taxon>
        <taxon>Alphaproteobacteria</taxon>
        <taxon>Hyphomicrobiales</taxon>
        <taxon>Segnochrobactraceae</taxon>
        <taxon>Pseudoxanthobacter</taxon>
    </lineage>
</organism>
<dbReference type="STRING" id="1123029.SAMN02745172_01498"/>
<feature type="transmembrane region" description="Helical" evidence="6">
    <location>
        <begin position="165"/>
        <end position="187"/>
    </location>
</feature>
<dbReference type="PANTHER" id="PTHR30086">
    <property type="entry name" value="ARGININE EXPORTER PROTEIN ARGO"/>
    <property type="match status" value="1"/>
</dbReference>
<feature type="transmembrane region" description="Helical" evidence="6">
    <location>
        <begin position="82"/>
        <end position="100"/>
    </location>
</feature>